<feature type="compositionally biased region" description="Polar residues" evidence="2">
    <location>
        <begin position="1160"/>
        <end position="1177"/>
    </location>
</feature>
<evidence type="ECO:0000259" key="3">
    <source>
        <dbReference type="Pfam" id="PF14816"/>
    </source>
</evidence>
<proteinExistence type="inferred from homology"/>
<feature type="compositionally biased region" description="Polar residues" evidence="2">
    <location>
        <begin position="987"/>
        <end position="999"/>
    </location>
</feature>
<feature type="region of interest" description="Disordered" evidence="2">
    <location>
        <begin position="1096"/>
        <end position="1137"/>
    </location>
</feature>
<evidence type="ECO:0000256" key="2">
    <source>
        <dbReference type="SAM" id="MobiDB-lite"/>
    </source>
</evidence>
<feature type="region of interest" description="Disordered" evidence="2">
    <location>
        <begin position="945"/>
        <end position="1047"/>
    </location>
</feature>
<feature type="region of interest" description="Disordered" evidence="2">
    <location>
        <begin position="1158"/>
        <end position="1299"/>
    </location>
</feature>
<feature type="compositionally biased region" description="Basic and acidic residues" evidence="2">
    <location>
        <begin position="1122"/>
        <end position="1134"/>
    </location>
</feature>
<feature type="compositionally biased region" description="Basic and acidic residues" evidence="2">
    <location>
        <begin position="1178"/>
        <end position="1200"/>
    </location>
</feature>
<sequence length="1673" mass="188220">MHQQVRPSGNQFNVQAARPNINHNVNNSRQQPVGCNADQFAFGSNAVNNGKQFPQSPQYTRFMACDRPQTRHVSPPQNPLAQSTIRLSGQTNQSSGLLPPPQQHGVTNNNYNVNRNVGIGNQCHTDRSNVSKGAGHVKEKRPTAFQHKPQVGIQTKNPLISFNQQNTSSVGQGYKRRSLLSTPSVNKLVKNATKTRYGRVTRRDIPMKQSYGAHSKGRKISHGYIQGHQNNVVKMTLKSEVKINQINDTSKQKPFEIRKVQKVKEQENVTEKGHFEGQQGLDTICSSIEIVPKLSQLQISEVKTERNVSYSSVNPKASRDMKNLIQVKLDHDSENINSKVHITKPEVKPTLDSKDEMKHYMEVKSSYGSNNSEVKVNKSNTDISSGKMPESSKGKPTKASTEISSDKLLGSSKVKFETPKADFIPSDTSLKSPGVMTIGSEAKNIVAEKCTIEKTNTKIERKAENLLSKTKKMNNNEKSMQSGSNSQLDTTGRITTATCVEKSKSNDKKSTAVSNVAQSNLSGQTYQIAKSIKALIKQLDKQNKDVKNRKLPRTSEENICSGESHVSKGLSDKKDRVKKGGKYFLSKAKGENTKARTAKRRDDETTAFGSSENSNKGDNIDIGHKERKFTSKSEVISTGAPAESEQVDVPACKATHSKHSIKSQNSSEIKMSSRSKKSETSVKEAWVDKKSHDFVEMSSDSSNVIEKQSDTEYKRIEEKMDSKISWKKPQQSSFKKEVENKHLKGDVSIDKLKIGDVSSHMIDVSSHQKDNNSTERVPVEDKTLSESKKNNKASITVVNEIEVSGVIVGQEISDLDYVTDNTELEVDADTDMYPRFNNCGNPSQRGRLNQNYYNARQDERYRQSYENQRNFQYPRESYDRRDIPFNQHPNTNRNHYENYQKNYQGDDRRCYDDYHEQDSFTRPPIHNRRYNEGEVFLSDHRQYENTNFNRGRRRNQSQGNVGLPQHERVQRSFSSEAAGNRRDFQKSDSYNNSENSKGQETSRNEPNENRQNDDGKGDQSCQKESTDKNNVNNQNLSPRPVVNKNSVPCVFSPGSNIYQSDQYFSAADKLQDGEGKSNVKTTPSKNLKRHMSDIMGNHSESKGVQKGKSPVRRQESAPVGASKEKTPTKMDKMDFSSIKKALNEVKSVDDTCMKGKEEINQNTSEGQTNNSPIQNKTIDNKMESSPIERKRSVDIVKEKISSVQEVIPPSPLQRKNSKEKVNGGKAQSSPRSRNSSGDSQGMLSPKTDAKQRSAFQVVLQREDRSSETSKMSPKDNPSSPLDRKRSSSGDLKQFGIQNPDIKVIDSTYNAISEEEGSLSGSPDKSGISLKSALSYPEWKRLKAQKDLELQKEREKNRKCIELANTPEEYRKLLKLQEKKAREKEKSRKISETEAEKKYVENNEKAVNSDEEIESSQLPTLHNSQNSFQAIQDNVGSDEDIDLEESDDDDLEAPSFLFSLEEASNRPIPRTPTKITHLESPGPCSPAPEADLTDITTKTLLSSKFSLDQLVSEKVDKSEDQREYEEMHAKLEEGLKKGGFVKDTLETVEPQEDEILPEHEKHLQEFKILDSVISEVHPGDVIFQPLLHQSRFTGSLSLQTCGYTPGASFIDKYLSTLQPKDYSLLLTSNILQNTLESVACQEAVLRWLFLLSKYEIKKKDIKKNETEGQELAFS</sequence>
<feature type="compositionally biased region" description="Low complexity" evidence="2">
    <location>
        <begin position="369"/>
        <end position="380"/>
    </location>
</feature>
<feature type="compositionally biased region" description="Polar residues" evidence="2">
    <location>
        <begin position="607"/>
        <end position="617"/>
    </location>
</feature>
<dbReference type="Proteomes" id="UP000596742">
    <property type="component" value="Unassembled WGS sequence"/>
</dbReference>
<feature type="compositionally biased region" description="Polar residues" evidence="2">
    <location>
        <begin position="1414"/>
        <end position="1434"/>
    </location>
</feature>
<dbReference type="PANTHER" id="PTHR16046">
    <property type="entry name" value="SMC5-SMC6 COMPLEX LOCALIZATION FACTOR 2"/>
    <property type="match status" value="1"/>
</dbReference>
<gene>
    <name evidence="4" type="ORF">MGAL_10B087143</name>
</gene>
<dbReference type="InterPro" id="IPR026161">
    <property type="entry name" value="FAM178"/>
</dbReference>
<organism evidence="4 5">
    <name type="scientific">Mytilus galloprovincialis</name>
    <name type="common">Mediterranean mussel</name>
    <dbReference type="NCBI Taxonomy" id="29158"/>
    <lineage>
        <taxon>Eukaryota</taxon>
        <taxon>Metazoa</taxon>
        <taxon>Spiralia</taxon>
        <taxon>Lophotrochozoa</taxon>
        <taxon>Mollusca</taxon>
        <taxon>Bivalvia</taxon>
        <taxon>Autobranchia</taxon>
        <taxon>Pteriomorphia</taxon>
        <taxon>Mytilida</taxon>
        <taxon>Mytiloidea</taxon>
        <taxon>Mytilidae</taxon>
        <taxon>Mytilinae</taxon>
        <taxon>Mytilus</taxon>
    </lineage>
</organism>
<feature type="compositionally biased region" description="Polar residues" evidence="2">
    <location>
        <begin position="662"/>
        <end position="672"/>
    </location>
</feature>
<feature type="region of interest" description="Disordered" evidence="2">
    <location>
        <begin position="764"/>
        <end position="785"/>
    </location>
</feature>
<evidence type="ECO:0000313" key="5">
    <source>
        <dbReference type="Proteomes" id="UP000596742"/>
    </source>
</evidence>
<feature type="region of interest" description="Disordered" evidence="2">
    <location>
        <begin position="541"/>
        <end position="684"/>
    </location>
</feature>
<feature type="compositionally biased region" description="Polar residues" evidence="2">
    <location>
        <begin position="1268"/>
        <end position="1279"/>
    </location>
</feature>
<feature type="compositionally biased region" description="Basic and acidic residues" evidence="2">
    <location>
        <begin position="766"/>
        <end position="785"/>
    </location>
</feature>
<feature type="compositionally biased region" description="Basic and acidic residues" evidence="2">
    <location>
        <begin position="1376"/>
        <end position="1407"/>
    </location>
</feature>
<feature type="compositionally biased region" description="Basic and acidic residues" evidence="2">
    <location>
        <begin position="541"/>
        <end position="556"/>
    </location>
</feature>
<comment type="similarity">
    <text evidence="1">Belongs to the FAM178 family.</text>
</comment>
<dbReference type="InterPro" id="IPR044276">
    <property type="entry name" value="CANIN_dom"/>
</dbReference>
<name>A0A8B6FW21_MYTGA</name>
<feature type="compositionally biased region" description="Basic and acidic residues" evidence="2">
    <location>
        <begin position="588"/>
        <end position="604"/>
    </location>
</feature>
<comment type="caution">
    <text evidence="4">The sequence shown here is derived from an EMBL/GenBank/DDBJ whole genome shotgun (WGS) entry which is preliminary data.</text>
</comment>
<evidence type="ECO:0000256" key="1">
    <source>
        <dbReference type="ARBA" id="ARBA00010311"/>
    </source>
</evidence>
<feature type="compositionally biased region" description="Basic and acidic residues" evidence="2">
    <location>
        <begin position="894"/>
        <end position="919"/>
    </location>
</feature>
<accession>A0A8B6FW21</accession>
<feature type="compositionally biased region" description="Basic and acidic residues" evidence="2">
    <location>
        <begin position="1000"/>
        <end position="1017"/>
    </location>
</feature>
<reference evidence="4" key="1">
    <citation type="submission" date="2018-11" db="EMBL/GenBank/DDBJ databases">
        <authorList>
            <person name="Alioto T."/>
            <person name="Alioto T."/>
        </authorList>
    </citation>
    <scope>NUCLEOTIDE SEQUENCE</scope>
</reference>
<feature type="compositionally biased region" description="Low complexity" evidence="2">
    <location>
        <begin position="1228"/>
        <end position="1239"/>
    </location>
</feature>
<feature type="domain" description="Coiled-coil SMC6 And NSE5 INteracting (CANIN)" evidence="3">
    <location>
        <begin position="1503"/>
        <end position="1650"/>
    </location>
</feature>
<feature type="region of interest" description="Disordered" evidence="2">
    <location>
        <begin position="1376"/>
        <end position="1485"/>
    </location>
</feature>
<feature type="compositionally biased region" description="Basic and acidic residues" evidence="2">
    <location>
        <begin position="618"/>
        <end position="631"/>
    </location>
</feature>
<feature type="region of interest" description="Disordered" evidence="2">
    <location>
        <begin position="860"/>
        <end position="927"/>
    </location>
</feature>
<dbReference type="Pfam" id="PF14816">
    <property type="entry name" value="CANIN"/>
    <property type="match status" value="1"/>
</dbReference>
<evidence type="ECO:0000313" key="4">
    <source>
        <dbReference type="EMBL" id="VDI54471.1"/>
    </source>
</evidence>
<dbReference type="EMBL" id="UYJE01007397">
    <property type="protein sequence ID" value="VDI54471.1"/>
    <property type="molecule type" value="Genomic_DNA"/>
</dbReference>
<feature type="compositionally biased region" description="Polar residues" evidence="2">
    <location>
        <begin position="1019"/>
        <end position="1037"/>
    </location>
</feature>
<protein>
    <recommendedName>
        <fullName evidence="3">Coiled-coil SMC6 And NSE5 INteracting (CANIN) domain-containing protein</fullName>
    </recommendedName>
</protein>
<feature type="compositionally biased region" description="Acidic residues" evidence="2">
    <location>
        <begin position="1435"/>
        <end position="1451"/>
    </location>
</feature>
<keyword evidence="5" id="KW-1185">Reference proteome</keyword>
<dbReference type="OrthoDB" id="6158547at2759"/>
<feature type="region of interest" description="Disordered" evidence="2">
    <location>
        <begin position="368"/>
        <end position="402"/>
    </location>
</feature>
<dbReference type="PANTHER" id="PTHR16046:SF9">
    <property type="entry name" value="SMC5-SMC6 COMPLEX LOCALIZATION FACTOR PROTEIN 2"/>
    <property type="match status" value="1"/>
</dbReference>